<protein>
    <recommendedName>
        <fullName evidence="3">UBN2_3 domain-containing protein</fullName>
    </recommendedName>
</protein>
<sequence>MIEIPKFEDRARPDEFIDWINTVDQIFDLMEFTESQKVKLVAIKLRKHALIWWEHVKKQRAKDGKHKIATWDKVRKLLRQKLLSEHYRQAAFIEYNSAKQCGMSVKDSLMNLID</sequence>
<gene>
    <name evidence="1" type="ORF">CFOL_v3_31465</name>
</gene>
<name>A0A1Q3D6H9_CEPFO</name>
<evidence type="ECO:0000313" key="1">
    <source>
        <dbReference type="EMBL" id="GAV88041.1"/>
    </source>
</evidence>
<proteinExistence type="predicted"/>
<accession>A0A1Q3D6H9</accession>
<dbReference type="OrthoDB" id="1934635at2759"/>
<evidence type="ECO:0000313" key="2">
    <source>
        <dbReference type="Proteomes" id="UP000187406"/>
    </source>
</evidence>
<reference evidence="2" key="1">
    <citation type="submission" date="2016-04" db="EMBL/GenBank/DDBJ databases">
        <title>Cephalotus genome sequencing.</title>
        <authorList>
            <person name="Fukushima K."/>
            <person name="Hasebe M."/>
            <person name="Fang X."/>
        </authorList>
    </citation>
    <scope>NUCLEOTIDE SEQUENCE [LARGE SCALE GENOMIC DNA]</scope>
    <source>
        <strain evidence="2">cv. St1</strain>
    </source>
</reference>
<dbReference type="Proteomes" id="UP000187406">
    <property type="component" value="Unassembled WGS sequence"/>
</dbReference>
<evidence type="ECO:0008006" key="3">
    <source>
        <dbReference type="Google" id="ProtNLM"/>
    </source>
</evidence>
<keyword evidence="2" id="KW-1185">Reference proteome</keyword>
<dbReference type="PANTHER" id="PTHR35046:SF26">
    <property type="entry name" value="RNA-DIRECTED DNA POLYMERASE"/>
    <property type="match status" value="1"/>
</dbReference>
<dbReference type="InParanoid" id="A0A1Q3D6H9"/>
<dbReference type="PANTHER" id="PTHR35046">
    <property type="entry name" value="ZINC KNUCKLE (CCHC-TYPE) FAMILY PROTEIN"/>
    <property type="match status" value="1"/>
</dbReference>
<comment type="caution">
    <text evidence="1">The sequence shown here is derived from an EMBL/GenBank/DDBJ whole genome shotgun (WGS) entry which is preliminary data.</text>
</comment>
<dbReference type="EMBL" id="BDDD01004650">
    <property type="protein sequence ID" value="GAV88041.1"/>
    <property type="molecule type" value="Genomic_DNA"/>
</dbReference>
<dbReference type="AlphaFoldDB" id="A0A1Q3D6H9"/>
<organism evidence="1 2">
    <name type="scientific">Cephalotus follicularis</name>
    <name type="common">Albany pitcher plant</name>
    <dbReference type="NCBI Taxonomy" id="3775"/>
    <lineage>
        <taxon>Eukaryota</taxon>
        <taxon>Viridiplantae</taxon>
        <taxon>Streptophyta</taxon>
        <taxon>Embryophyta</taxon>
        <taxon>Tracheophyta</taxon>
        <taxon>Spermatophyta</taxon>
        <taxon>Magnoliopsida</taxon>
        <taxon>eudicotyledons</taxon>
        <taxon>Gunneridae</taxon>
        <taxon>Pentapetalae</taxon>
        <taxon>rosids</taxon>
        <taxon>fabids</taxon>
        <taxon>Oxalidales</taxon>
        <taxon>Cephalotaceae</taxon>
        <taxon>Cephalotus</taxon>
    </lineage>
</organism>